<dbReference type="AlphaFoldDB" id="A0A2Z6ETL9"/>
<dbReference type="KEGG" id="mcys:MCB1EB_0618"/>
<keyword evidence="2" id="KW-1185">Reference proteome</keyword>
<dbReference type="InterPro" id="IPR014942">
    <property type="entry name" value="AbiEii"/>
</dbReference>
<dbReference type="Proteomes" id="UP000282597">
    <property type="component" value="Chromosome"/>
</dbReference>
<evidence type="ECO:0000313" key="2">
    <source>
        <dbReference type="Proteomes" id="UP000282597"/>
    </source>
</evidence>
<dbReference type="RefSeq" id="WP_081953495.1">
    <property type="nucleotide sequence ID" value="NZ_AP018150.1"/>
</dbReference>
<evidence type="ECO:0000313" key="1">
    <source>
        <dbReference type="EMBL" id="BBE08779.1"/>
    </source>
</evidence>
<reference evidence="1 2" key="1">
    <citation type="journal article" date="2018" name="Microbes Environ.">
        <title>Comparative Genomic Insights into Endofungal Lifestyles of Two Bacterial Endosymbionts, Mycoavidus cysteinexigens and Burkholderia rhizoxinica.</title>
        <authorList>
            <person name="Sharmin D."/>
            <person name="Guo Y."/>
            <person name="Nishizawa T."/>
            <person name="Ohshima S."/>
            <person name="Sato Y."/>
            <person name="Takashima Y."/>
            <person name="Narisawa K."/>
            <person name="Ohta H."/>
        </authorList>
    </citation>
    <scope>NUCLEOTIDE SEQUENCE [LARGE SCALE GENOMIC DNA]</scope>
    <source>
        <strain evidence="1 2">B1-EB</strain>
    </source>
</reference>
<sequence>MTRKFKPCTAILPSAQKRLWPELSNAPNQGFTLYGGTAIALRLGHRDSVDFDFFSEKPLDREAIKAAFPFMEQSTTLQDHDNTWVVLVPYGNSEREHVKVSFFGTIAFGRVGEPDFTDDGVLQVASFDDLMATKVKVVLQRAEAKDYRDVAAMVNAGVSLSHGLASARQLYGPNFQPSESLKALVYFNDGDLKTLTADEKKTLVDAVKAVRNLPDIALRSTSLSGLSWKDLSVMDERIGNLAMLENRAGAVLTFWQRATAAIKEHGADAVNWGDVEQKTIIESISENGQPPSDVADVICQHSPGAVQKARQEEVRALVEELAPELQAQYAKARGEKGCEP</sequence>
<organism evidence="1 2">
    <name type="scientific">Mycoavidus cysteinexigens</name>
    <dbReference type="NCBI Taxonomy" id="1553431"/>
    <lineage>
        <taxon>Bacteria</taxon>
        <taxon>Pseudomonadati</taxon>
        <taxon>Pseudomonadota</taxon>
        <taxon>Betaproteobacteria</taxon>
        <taxon>Burkholderiales</taxon>
        <taxon>Burkholderiaceae</taxon>
        <taxon>Mycoavidus</taxon>
    </lineage>
</organism>
<protein>
    <submittedName>
        <fullName evidence="1">Uncharacterized protein</fullName>
    </submittedName>
</protein>
<accession>A0A2Z6ETL9</accession>
<dbReference type="EMBL" id="AP018150">
    <property type="protein sequence ID" value="BBE08779.1"/>
    <property type="molecule type" value="Genomic_DNA"/>
</dbReference>
<name>A0A2Z6ETL9_9BURK</name>
<proteinExistence type="predicted"/>
<gene>
    <name evidence="1" type="ORF">MCB1EB_0618</name>
</gene>
<dbReference type="Pfam" id="PF08843">
    <property type="entry name" value="AbiEii"/>
    <property type="match status" value="1"/>
</dbReference>